<accession>A0A1F6NXS7</accession>
<evidence type="ECO:0000256" key="1">
    <source>
        <dbReference type="ARBA" id="ARBA00022741"/>
    </source>
</evidence>
<evidence type="ECO:0000256" key="7">
    <source>
        <dbReference type="ARBA" id="ARBA00023204"/>
    </source>
</evidence>
<evidence type="ECO:0000313" key="11">
    <source>
        <dbReference type="Proteomes" id="UP000177907"/>
    </source>
</evidence>
<dbReference type="InterPro" id="IPR003593">
    <property type="entry name" value="AAA+_ATPase"/>
</dbReference>
<gene>
    <name evidence="10" type="ORF">A3J93_01375</name>
</gene>
<dbReference type="Pfam" id="PF05970">
    <property type="entry name" value="PIF1"/>
    <property type="match status" value="1"/>
</dbReference>
<keyword evidence="5" id="KW-0067">ATP-binding</keyword>
<keyword evidence="2" id="KW-0227">DNA damage</keyword>
<dbReference type="InterPro" id="IPR010285">
    <property type="entry name" value="DNA_helicase_pif1-like_DEAD"/>
</dbReference>
<keyword evidence="7" id="KW-0234">DNA repair</keyword>
<dbReference type="STRING" id="1798704.A3J93_01375"/>
<dbReference type="PANTHER" id="PTHR47642:SF5">
    <property type="entry name" value="ATP-DEPENDENT DNA HELICASE"/>
    <property type="match status" value="1"/>
</dbReference>
<dbReference type="Proteomes" id="UP000177907">
    <property type="component" value="Unassembled WGS sequence"/>
</dbReference>
<evidence type="ECO:0000313" key="10">
    <source>
        <dbReference type="EMBL" id="OGH88729.1"/>
    </source>
</evidence>
<evidence type="ECO:0000256" key="2">
    <source>
        <dbReference type="ARBA" id="ARBA00022763"/>
    </source>
</evidence>
<evidence type="ECO:0000259" key="9">
    <source>
        <dbReference type="SMART" id="SM00382"/>
    </source>
</evidence>
<evidence type="ECO:0000256" key="8">
    <source>
        <dbReference type="ARBA" id="ARBA00023235"/>
    </source>
</evidence>
<evidence type="ECO:0000256" key="3">
    <source>
        <dbReference type="ARBA" id="ARBA00022801"/>
    </source>
</evidence>
<proteinExistence type="predicted"/>
<evidence type="ECO:0000256" key="6">
    <source>
        <dbReference type="ARBA" id="ARBA00023125"/>
    </source>
</evidence>
<dbReference type="GO" id="GO:0000723">
    <property type="term" value="P:telomere maintenance"/>
    <property type="evidence" value="ECO:0007669"/>
    <property type="project" value="InterPro"/>
</dbReference>
<organism evidence="10 11">
    <name type="scientific">Candidatus Magasanikbacteria bacterium RIFOXYC2_FULL_42_28</name>
    <dbReference type="NCBI Taxonomy" id="1798704"/>
    <lineage>
        <taxon>Bacteria</taxon>
        <taxon>Candidatus Magasanikiibacteriota</taxon>
    </lineage>
</organism>
<name>A0A1F6NXS7_9BACT</name>
<dbReference type="GO" id="GO:0006281">
    <property type="term" value="P:DNA repair"/>
    <property type="evidence" value="ECO:0007669"/>
    <property type="project" value="InterPro"/>
</dbReference>
<dbReference type="InterPro" id="IPR051055">
    <property type="entry name" value="PIF1_helicase"/>
</dbReference>
<sequence length="479" mass="53728">MLQIQALEILKTGANVFLTGEPGAGKTHTINEYAQYLRAHEIEPAITAATGIAATHLGGVTIHSWSGIGIKSELTKLDLNYINSNKYVTKRIKPAKVLVIDEVSMLSPSTLAMVDAVCRRVKQNIAPFGGMQIILVGDFFQLPPIVKNNYDKTPTLLNETVPRFAYDSPAWERANFITCYLTEQYRQDDANFLDILTAIRRNNFTNDHLGCIKTRKIELRQIPEDITKLYTHNVDVDTVNSKKLALLPNEPCEYLMNEHGHSFLTATLKKGCLSPEVLHLKIGASVMFTKNNSREGYVNGTLGTVIGFEPATSWPVVKTKNGQRIEVTPVDWTIEEDGKVRAKITQLPLRLAWAITVHKSQGMSLDEATMDLSQVFEYGQGYVALSRVRRLSGLHLLGWNERSFQVHPEVLAKDESFRTASKTAEKEFIKFTPKDLKQQHLNFVARCAGRFIVPGSEKKILVASKVFKKKKKKKTIGKF</sequence>
<dbReference type="SUPFAM" id="SSF52540">
    <property type="entry name" value="P-loop containing nucleoside triphosphate hydrolases"/>
    <property type="match status" value="2"/>
</dbReference>
<protein>
    <recommendedName>
        <fullName evidence="9">AAA+ ATPase domain-containing protein</fullName>
    </recommendedName>
</protein>
<keyword evidence="1" id="KW-0547">Nucleotide-binding</keyword>
<keyword evidence="8" id="KW-0413">Isomerase</keyword>
<evidence type="ECO:0000256" key="4">
    <source>
        <dbReference type="ARBA" id="ARBA00022806"/>
    </source>
</evidence>
<dbReference type="AlphaFoldDB" id="A0A1F6NXS7"/>
<dbReference type="GO" id="GO:0003678">
    <property type="term" value="F:DNA helicase activity"/>
    <property type="evidence" value="ECO:0007669"/>
    <property type="project" value="InterPro"/>
</dbReference>
<reference evidence="10 11" key="1">
    <citation type="journal article" date="2016" name="Nat. Commun.">
        <title>Thousands of microbial genomes shed light on interconnected biogeochemical processes in an aquifer system.</title>
        <authorList>
            <person name="Anantharaman K."/>
            <person name="Brown C.T."/>
            <person name="Hug L.A."/>
            <person name="Sharon I."/>
            <person name="Castelle C.J."/>
            <person name="Probst A.J."/>
            <person name="Thomas B.C."/>
            <person name="Singh A."/>
            <person name="Wilkins M.J."/>
            <person name="Karaoz U."/>
            <person name="Brodie E.L."/>
            <person name="Williams K.H."/>
            <person name="Hubbard S.S."/>
            <person name="Banfield J.F."/>
        </authorList>
    </citation>
    <scope>NUCLEOTIDE SEQUENCE [LARGE SCALE GENOMIC DNA]</scope>
</reference>
<dbReference type="Pfam" id="PF21530">
    <property type="entry name" value="Pif1_2B_dom"/>
    <property type="match status" value="1"/>
</dbReference>
<dbReference type="InterPro" id="IPR027417">
    <property type="entry name" value="P-loop_NTPase"/>
</dbReference>
<dbReference type="Gene3D" id="3.40.50.300">
    <property type="entry name" value="P-loop containing nucleotide triphosphate hydrolases"/>
    <property type="match status" value="1"/>
</dbReference>
<keyword evidence="4" id="KW-0347">Helicase</keyword>
<dbReference type="SMART" id="SM00382">
    <property type="entry name" value="AAA"/>
    <property type="match status" value="1"/>
</dbReference>
<dbReference type="PANTHER" id="PTHR47642">
    <property type="entry name" value="ATP-DEPENDENT DNA HELICASE"/>
    <property type="match status" value="1"/>
</dbReference>
<keyword evidence="6" id="KW-0238">DNA-binding</keyword>
<keyword evidence="3" id="KW-0378">Hydrolase</keyword>
<dbReference type="CDD" id="cd18809">
    <property type="entry name" value="SF1_C_RecD"/>
    <property type="match status" value="1"/>
</dbReference>
<comment type="caution">
    <text evidence="10">The sequence shown here is derived from an EMBL/GenBank/DDBJ whole genome shotgun (WGS) entry which is preliminary data.</text>
</comment>
<dbReference type="InterPro" id="IPR049163">
    <property type="entry name" value="Pif1-like_2B_dom"/>
</dbReference>
<evidence type="ECO:0000256" key="5">
    <source>
        <dbReference type="ARBA" id="ARBA00022840"/>
    </source>
</evidence>
<dbReference type="EMBL" id="MFQZ01000001">
    <property type="protein sequence ID" value="OGH88729.1"/>
    <property type="molecule type" value="Genomic_DNA"/>
</dbReference>
<feature type="domain" description="AAA+ ATPase" evidence="9">
    <location>
        <begin position="12"/>
        <end position="163"/>
    </location>
</feature>